<gene>
    <name evidence="3" type="ORF">HNQ01_002921</name>
</gene>
<dbReference type="EMBL" id="JABSNM010000013">
    <property type="protein sequence ID" value="NRT57171.1"/>
    <property type="molecule type" value="Genomic_DNA"/>
</dbReference>
<dbReference type="Pfam" id="PF13937">
    <property type="entry name" value="DUF4212"/>
    <property type="match status" value="1"/>
</dbReference>
<sequence>MEETTSATATEAVVTRYWRSVRLWTLLGLLVWFGVTFGVSWWAPVLDAWRIGRMPAGYWWATQGAIGVYLLIIVVHGRIMDRLERQDAAGSDQP</sequence>
<keyword evidence="1" id="KW-1133">Transmembrane helix</keyword>
<feature type="domain" description="Sodium symporter small subunit" evidence="2">
    <location>
        <begin position="15"/>
        <end position="86"/>
    </location>
</feature>
<comment type="caution">
    <text evidence="3">The sequence shown here is derived from an EMBL/GenBank/DDBJ whole genome shotgun (WGS) entry which is preliminary data.</text>
</comment>
<organism evidence="3 4">
    <name type="scientific">Sphaerotilus uruguayifluvii</name>
    <dbReference type="NCBI Taxonomy" id="2735897"/>
    <lineage>
        <taxon>Bacteria</taxon>
        <taxon>Pseudomonadati</taxon>
        <taxon>Pseudomonadota</taxon>
        <taxon>Betaproteobacteria</taxon>
        <taxon>Burkholderiales</taxon>
        <taxon>Sphaerotilaceae</taxon>
        <taxon>Sphaerotilus</taxon>
    </lineage>
</organism>
<dbReference type="Proteomes" id="UP001516061">
    <property type="component" value="Unassembled WGS sequence"/>
</dbReference>
<protein>
    <submittedName>
        <fullName evidence="3">Solute:sodium symporter small subunit</fullName>
    </submittedName>
</protein>
<keyword evidence="4" id="KW-1185">Reference proteome</keyword>
<dbReference type="RefSeq" id="WP_173806181.1">
    <property type="nucleotide sequence ID" value="NZ_JABSNM010000013.1"/>
</dbReference>
<accession>A0ABX2G603</accession>
<evidence type="ECO:0000313" key="4">
    <source>
        <dbReference type="Proteomes" id="UP001516061"/>
    </source>
</evidence>
<evidence type="ECO:0000259" key="2">
    <source>
        <dbReference type="Pfam" id="PF13937"/>
    </source>
</evidence>
<proteinExistence type="predicted"/>
<dbReference type="NCBIfam" id="TIGR03647">
    <property type="entry name" value="Na_symport_sm"/>
    <property type="match status" value="1"/>
</dbReference>
<reference evidence="3 4" key="1">
    <citation type="submission" date="2020-05" db="EMBL/GenBank/DDBJ databases">
        <title>Genomic Encyclopedia of Type Strains, Phase IV (KMG-V): Genome sequencing to study the core and pangenomes of soil and plant-associated prokaryotes.</title>
        <authorList>
            <person name="Whitman W."/>
        </authorList>
    </citation>
    <scope>NUCLEOTIDE SEQUENCE [LARGE SCALE GENOMIC DNA]</scope>
    <source>
        <strain evidence="3 4">C29</strain>
    </source>
</reference>
<feature type="transmembrane region" description="Helical" evidence="1">
    <location>
        <begin position="23"/>
        <end position="44"/>
    </location>
</feature>
<feature type="transmembrane region" description="Helical" evidence="1">
    <location>
        <begin position="56"/>
        <end position="75"/>
    </location>
</feature>
<name>A0ABX2G603_9BURK</name>
<evidence type="ECO:0000256" key="1">
    <source>
        <dbReference type="SAM" id="Phobius"/>
    </source>
</evidence>
<evidence type="ECO:0000313" key="3">
    <source>
        <dbReference type="EMBL" id="NRT57171.1"/>
    </source>
</evidence>
<keyword evidence="1" id="KW-0812">Transmembrane</keyword>
<dbReference type="InterPro" id="IPR019886">
    <property type="entry name" value="Na_symporter_ssu"/>
</dbReference>
<keyword evidence="1" id="KW-0472">Membrane</keyword>